<keyword evidence="8" id="KW-0732">Signal</keyword>
<protein>
    <recommendedName>
        <fullName evidence="9">Heme haloperoxidase family profile domain-containing protein</fullName>
    </recommendedName>
</protein>
<dbReference type="SUPFAM" id="SSF47571">
    <property type="entry name" value="Cloroperoxidase"/>
    <property type="match status" value="1"/>
</dbReference>
<dbReference type="Pfam" id="PF01328">
    <property type="entry name" value="Peroxidase_2"/>
    <property type="match status" value="1"/>
</dbReference>
<feature type="signal peptide" evidence="8">
    <location>
        <begin position="1"/>
        <end position="22"/>
    </location>
</feature>
<comment type="similarity">
    <text evidence="7">Belongs to the chloroperoxidase family.</text>
</comment>
<dbReference type="PROSITE" id="PS51405">
    <property type="entry name" value="HEME_HALOPEROXIDASE"/>
    <property type="match status" value="1"/>
</dbReference>
<name>V2XBZ3_MONRO</name>
<evidence type="ECO:0000256" key="6">
    <source>
        <dbReference type="ARBA" id="ARBA00023004"/>
    </source>
</evidence>
<comment type="caution">
    <text evidence="10">The sequence shown here is derived from an EMBL/GenBank/DDBJ whole genome shotgun (WGS) entry which is preliminary data.</text>
</comment>
<keyword evidence="11" id="KW-1185">Reference proteome</keyword>
<evidence type="ECO:0000313" key="10">
    <source>
        <dbReference type="EMBL" id="ESK90030.1"/>
    </source>
</evidence>
<evidence type="ECO:0000256" key="2">
    <source>
        <dbReference type="ARBA" id="ARBA00022559"/>
    </source>
</evidence>
<dbReference type="PANTHER" id="PTHR33577">
    <property type="entry name" value="STERIGMATOCYSTIN BIOSYNTHESIS PEROXIDASE STCC-RELATED"/>
    <property type="match status" value="1"/>
</dbReference>
<dbReference type="Gene3D" id="1.10.489.10">
    <property type="entry name" value="Chloroperoxidase-like"/>
    <property type="match status" value="1"/>
</dbReference>
<keyword evidence="4" id="KW-0479">Metal-binding</keyword>
<accession>V2XBZ3</accession>
<dbReference type="Proteomes" id="UP000017559">
    <property type="component" value="Unassembled WGS sequence"/>
</dbReference>
<organism evidence="10 11">
    <name type="scientific">Moniliophthora roreri (strain MCA 2997)</name>
    <name type="common">Cocoa frosty pod rot fungus</name>
    <name type="synonym">Crinipellis roreri</name>
    <dbReference type="NCBI Taxonomy" id="1381753"/>
    <lineage>
        <taxon>Eukaryota</taxon>
        <taxon>Fungi</taxon>
        <taxon>Dikarya</taxon>
        <taxon>Basidiomycota</taxon>
        <taxon>Agaricomycotina</taxon>
        <taxon>Agaricomycetes</taxon>
        <taxon>Agaricomycetidae</taxon>
        <taxon>Agaricales</taxon>
        <taxon>Marasmiineae</taxon>
        <taxon>Marasmiaceae</taxon>
        <taxon>Moniliophthora</taxon>
    </lineage>
</organism>
<evidence type="ECO:0000256" key="7">
    <source>
        <dbReference type="ARBA" id="ARBA00025795"/>
    </source>
</evidence>
<gene>
    <name evidence="10" type="ORF">Moror_7920</name>
</gene>
<keyword evidence="6" id="KW-0408">Iron</keyword>
<evidence type="ECO:0000256" key="1">
    <source>
        <dbReference type="ARBA" id="ARBA00001970"/>
    </source>
</evidence>
<dbReference type="GO" id="GO:0004601">
    <property type="term" value="F:peroxidase activity"/>
    <property type="evidence" value="ECO:0007669"/>
    <property type="project" value="UniProtKB-KW"/>
</dbReference>
<keyword evidence="2" id="KW-0575">Peroxidase</keyword>
<dbReference type="EMBL" id="AWSO01000486">
    <property type="protein sequence ID" value="ESK90030.1"/>
    <property type="molecule type" value="Genomic_DNA"/>
</dbReference>
<feature type="chain" id="PRO_5004711407" description="Heme haloperoxidase family profile domain-containing protein" evidence="8">
    <location>
        <begin position="23"/>
        <end position="285"/>
    </location>
</feature>
<dbReference type="InterPro" id="IPR000028">
    <property type="entry name" value="Chloroperoxidase"/>
</dbReference>
<evidence type="ECO:0000256" key="8">
    <source>
        <dbReference type="SAM" id="SignalP"/>
    </source>
</evidence>
<dbReference type="HOGENOM" id="CLU_050230_0_3_1"/>
<evidence type="ECO:0000256" key="5">
    <source>
        <dbReference type="ARBA" id="ARBA00023002"/>
    </source>
</evidence>
<dbReference type="AlphaFoldDB" id="V2XBZ3"/>
<proteinExistence type="inferred from homology"/>
<evidence type="ECO:0000256" key="4">
    <source>
        <dbReference type="ARBA" id="ARBA00022723"/>
    </source>
</evidence>
<reference evidence="10 11" key="1">
    <citation type="journal article" date="2014" name="BMC Genomics">
        <title>Genome and secretome analysis of the hemibiotrophic fungal pathogen, Moniliophthora roreri, which causes frosty pod rot disease of cacao: mechanisms of the biotrophic and necrotrophic phases.</title>
        <authorList>
            <person name="Meinhardt L.W."/>
            <person name="Costa G.G.L."/>
            <person name="Thomazella D.P.T."/>
            <person name="Teixeira P.J.P.L."/>
            <person name="Carazzolle M.F."/>
            <person name="Schuster S.C."/>
            <person name="Carlson J.E."/>
            <person name="Guiltinan M.J."/>
            <person name="Mieczkowski P."/>
            <person name="Farmer A."/>
            <person name="Ramaraj T."/>
            <person name="Crozier J."/>
            <person name="Davis R.E."/>
            <person name="Shao J."/>
            <person name="Melnick R.L."/>
            <person name="Pereira G.A.G."/>
            <person name="Bailey B.A."/>
        </authorList>
    </citation>
    <scope>NUCLEOTIDE SEQUENCE [LARGE SCALE GENOMIC DNA]</scope>
    <source>
        <strain evidence="10 11">MCA 2997</strain>
    </source>
</reference>
<keyword evidence="3" id="KW-0349">Heme</keyword>
<keyword evidence="5" id="KW-0560">Oxidoreductase</keyword>
<evidence type="ECO:0000259" key="9">
    <source>
        <dbReference type="PROSITE" id="PS51405"/>
    </source>
</evidence>
<dbReference type="PANTHER" id="PTHR33577:SF9">
    <property type="entry name" value="PEROXIDASE STCC"/>
    <property type="match status" value="1"/>
</dbReference>
<sequence length="285" mass="31554">MKLQLPFASLAVALTFVASISAGTIHTRNSDVEPHDRIDWGQHQFQPPSETDVRSPCPGLNALANHGFLPRSGRNITVPAVLKAGLEGFNVHRDLLLLAAKAGLLASDLDDQFSLADIALHGNIEHDASVSRQDRDLGNNVVFNEEIYTTLANSNPDVDYYNTTSAGLVQKARMEQSRATNPTFRNTIKEFQVRTRESALYLTVMGDPETGMAPKKFVDIFFREERLPLEEGWRVNKIQSDRRTDGKLMDEIAENSGWTPEADQCPWLTLAQGAPEDPLNDGSIL</sequence>
<dbReference type="GO" id="GO:0046872">
    <property type="term" value="F:metal ion binding"/>
    <property type="evidence" value="ECO:0007669"/>
    <property type="project" value="UniProtKB-KW"/>
</dbReference>
<feature type="domain" description="Heme haloperoxidase family profile" evidence="9">
    <location>
        <begin position="41"/>
        <end position="254"/>
    </location>
</feature>
<evidence type="ECO:0000256" key="3">
    <source>
        <dbReference type="ARBA" id="ARBA00022617"/>
    </source>
</evidence>
<comment type="cofactor">
    <cofactor evidence="1">
        <name>heme b</name>
        <dbReference type="ChEBI" id="CHEBI:60344"/>
    </cofactor>
</comment>
<evidence type="ECO:0000313" key="11">
    <source>
        <dbReference type="Proteomes" id="UP000017559"/>
    </source>
</evidence>
<dbReference type="InterPro" id="IPR036851">
    <property type="entry name" value="Chloroperoxidase-like_sf"/>
</dbReference>
<dbReference type="OrthoDB" id="407298at2759"/>
<dbReference type="KEGG" id="mrr:Moror_7920"/>